<proteinExistence type="predicted"/>
<dbReference type="SUPFAM" id="SSF55394">
    <property type="entry name" value="Bactericidal permeability-increasing protein, BPI"/>
    <property type="match status" value="2"/>
</dbReference>
<feature type="domain" description="Lipid-binding serum glycoprotein N-terminal" evidence="2">
    <location>
        <begin position="29"/>
        <end position="244"/>
    </location>
</feature>
<evidence type="ECO:0000259" key="2">
    <source>
        <dbReference type="SMART" id="SM00328"/>
    </source>
</evidence>
<feature type="non-terminal residue" evidence="4">
    <location>
        <position position="450"/>
    </location>
</feature>
<feature type="signal peptide" evidence="1">
    <location>
        <begin position="1"/>
        <end position="24"/>
    </location>
</feature>
<evidence type="ECO:0000313" key="4">
    <source>
        <dbReference type="EMBL" id="NWX00065.1"/>
    </source>
</evidence>
<gene>
    <name evidence="4" type="primary">Bpifb4_1</name>
    <name evidence="4" type="ORF">CALNIC_R00382</name>
</gene>
<dbReference type="Proteomes" id="UP000546235">
    <property type="component" value="Unassembled WGS sequence"/>
</dbReference>
<name>A0A7K6SQC6_CALNI</name>
<dbReference type="Gene3D" id="3.15.10.10">
    <property type="entry name" value="Bactericidal permeability-increasing protein, domain 1"/>
    <property type="match status" value="1"/>
</dbReference>
<evidence type="ECO:0000256" key="1">
    <source>
        <dbReference type="SAM" id="SignalP"/>
    </source>
</evidence>
<sequence length="450" mass="46913">MTALKLFGIVLFCGLLSPSQEVLSGLSCAVSPEAMQNVLSKAILQSGLLQRHLQGLVLPSILGNGGLLSAPTSITGLHLVKSQLPRLSVTLLSGIGVQLSIAAELELRGNCLVGLLSDLIDISVAVNITANIKCTNFESGTVQVVIEDCLCILGVIKINLLSGLLSLSVNEIVLNQLTSTLPGLLCPVVDIVVNLVNIHLMSTLNAMTPVGTAGTIHYQLASLPFTSGLFLGLDLDGVVQDVGGSIIPHDSSPSALPLLLDHLLVMGVRQSFLNAVVALMFQIPPQNLTCTPGAFSAASQLQEAITTIAPAECSICHGTRPLSIQLALAGNPLILLEENQATLKLSVLIRVFVKNLDGSILNLLLLKADLGLNVHVSIAGGKLVLGLSLGSTSISLESSDVGISNISMLQPHCSSLLVEQLLPLLNGALEVGIPLPNVLDIPLLKVDIQI</sequence>
<dbReference type="InterPro" id="IPR017942">
    <property type="entry name" value="Lipid-bd_serum_glycop_N"/>
</dbReference>
<dbReference type="Pfam" id="PF02886">
    <property type="entry name" value="LBP_BPI_CETP_C"/>
    <property type="match status" value="1"/>
</dbReference>
<dbReference type="GO" id="GO:0008289">
    <property type="term" value="F:lipid binding"/>
    <property type="evidence" value="ECO:0007669"/>
    <property type="project" value="InterPro"/>
</dbReference>
<feature type="chain" id="PRO_5029799283" evidence="1">
    <location>
        <begin position="25"/>
        <end position="450"/>
    </location>
</feature>
<keyword evidence="1" id="KW-0732">Signal</keyword>
<dbReference type="InterPro" id="IPR017943">
    <property type="entry name" value="Bactericidal_perm-incr_a/b_dom"/>
</dbReference>
<reference evidence="4 5" key="1">
    <citation type="submission" date="2019-09" db="EMBL/GenBank/DDBJ databases">
        <title>Bird 10,000 Genomes (B10K) Project - Family phase.</title>
        <authorList>
            <person name="Zhang G."/>
        </authorList>
    </citation>
    <scope>NUCLEOTIDE SEQUENCE [LARGE SCALE GENOMIC DNA]</scope>
    <source>
        <strain evidence="4">OUT-0007</strain>
        <tissue evidence="4">Blood</tissue>
    </source>
</reference>
<feature type="domain" description="Lipid-binding serum glycoprotein C-terminal" evidence="3">
    <location>
        <begin position="258"/>
        <end position="450"/>
    </location>
</feature>
<dbReference type="PANTHER" id="PTHR46019:SF4">
    <property type="entry name" value="BPI FOLD-CONTAINING FAMILY B MEMBER 4"/>
    <property type="match status" value="1"/>
</dbReference>
<keyword evidence="5" id="KW-1185">Reference proteome</keyword>
<dbReference type="Pfam" id="PF01273">
    <property type="entry name" value="LBP_BPI_CETP"/>
    <property type="match status" value="1"/>
</dbReference>
<protein>
    <submittedName>
        <fullName evidence="4">BPIB4 protein</fullName>
    </submittedName>
</protein>
<accession>A0A7K6SQC6</accession>
<dbReference type="Gene3D" id="3.15.20.10">
    <property type="entry name" value="Bactericidal permeability-increasing protein, domain 2"/>
    <property type="match status" value="1"/>
</dbReference>
<dbReference type="InterPro" id="IPR001124">
    <property type="entry name" value="Lipid-bd_serum_glycop_C"/>
</dbReference>
<dbReference type="EMBL" id="VZSB01000985">
    <property type="protein sequence ID" value="NWX00065.1"/>
    <property type="molecule type" value="Genomic_DNA"/>
</dbReference>
<dbReference type="InterPro" id="IPR051660">
    <property type="entry name" value="BPI_fold-BPI/LBP"/>
</dbReference>
<feature type="non-terminal residue" evidence="4">
    <location>
        <position position="1"/>
    </location>
</feature>
<dbReference type="SMART" id="SM00329">
    <property type="entry name" value="BPI2"/>
    <property type="match status" value="1"/>
</dbReference>
<dbReference type="SMART" id="SM00328">
    <property type="entry name" value="BPI1"/>
    <property type="match status" value="1"/>
</dbReference>
<evidence type="ECO:0000259" key="3">
    <source>
        <dbReference type="SMART" id="SM00329"/>
    </source>
</evidence>
<dbReference type="AlphaFoldDB" id="A0A7K6SQC6"/>
<organism evidence="4 5">
    <name type="scientific">Caloenas nicobarica</name>
    <name type="common">Nicobar pigeon</name>
    <dbReference type="NCBI Taxonomy" id="187106"/>
    <lineage>
        <taxon>Eukaryota</taxon>
        <taxon>Metazoa</taxon>
        <taxon>Chordata</taxon>
        <taxon>Craniata</taxon>
        <taxon>Vertebrata</taxon>
        <taxon>Euteleostomi</taxon>
        <taxon>Archelosauria</taxon>
        <taxon>Archosauria</taxon>
        <taxon>Dinosauria</taxon>
        <taxon>Saurischia</taxon>
        <taxon>Theropoda</taxon>
        <taxon>Coelurosauria</taxon>
        <taxon>Aves</taxon>
        <taxon>Neognathae</taxon>
        <taxon>Neoaves</taxon>
        <taxon>Columbimorphae</taxon>
        <taxon>Columbiformes</taxon>
        <taxon>Columbidae</taxon>
        <taxon>Caloenas</taxon>
    </lineage>
</organism>
<evidence type="ECO:0000313" key="5">
    <source>
        <dbReference type="Proteomes" id="UP000546235"/>
    </source>
</evidence>
<dbReference type="PANTHER" id="PTHR46019">
    <property type="entry name" value="BPI FOLD-CONTAINING FAMILY B MEMBER 4-RELATED"/>
    <property type="match status" value="1"/>
</dbReference>
<comment type="caution">
    <text evidence="4">The sequence shown here is derived from an EMBL/GenBank/DDBJ whole genome shotgun (WGS) entry which is preliminary data.</text>
</comment>